<evidence type="ECO:0000256" key="1">
    <source>
        <dbReference type="SAM" id="MobiDB-lite"/>
    </source>
</evidence>
<name>A0A9D4U6N4_ADICA</name>
<comment type="caution">
    <text evidence="2">The sequence shown here is derived from an EMBL/GenBank/DDBJ whole genome shotgun (WGS) entry which is preliminary data.</text>
</comment>
<evidence type="ECO:0000313" key="2">
    <source>
        <dbReference type="EMBL" id="KAI5061454.1"/>
    </source>
</evidence>
<dbReference type="AlphaFoldDB" id="A0A9D4U6N4"/>
<accession>A0A9D4U6N4</accession>
<gene>
    <name evidence="2" type="ORF">GOP47_0023959</name>
</gene>
<feature type="region of interest" description="Disordered" evidence="1">
    <location>
        <begin position="71"/>
        <end position="102"/>
    </location>
</feature>
<dbReference type="EMBL" id="JABFUD020000023">
    <property type="protein sequence ID" value="KAI5061454.1"/>
    <property type="molecule type" value="Genomic_DNA"/>
</dbReference>
<reference evidence="2" key="1">
    <citation type="submission" date="2021-01" db="EMBL/GenBank/DDBJ databases">
        <title>Adiantum capillus-veneris genome.</title>
        <authorList>
            <person name="Fang Y."/>
            <person name="Liao Q."/>
        </authorList>
    </citation>
    <scope>NUCLEOTIDE SEQUENCE</scope>
    <source>
        <strain evidence="2">H3</strain>
        <tissue evidence="2">Leaf</tissue>
    </source>
</reference>
<proteinExistence type="predicted"/>
<feature type="compositionally biased region" description="Low complexity" evidence="1">
    <location>
        <begin position="293"/>
        <end position="303"/>
    </location>
</feature>
<feature type="region of interest" description="Disordered" evidence="1">
    <location>
        <begin position="452"/>
        <end position="490"/>
    </location>
</feature>
<feature type="region of interest" description="Disordered" evidence="1">
    <location>
        <begin position="293"/>
        <end position="331"/>
    </location>
</feature>
<keyword evidence="3" id="KW-1185">Reference proteome</keyword>
<feature type="compositionally biased region" description="Polar residues" evidence="1">
    <location>
        <begin position="560"/>
        <end position="584"/>
    </location>
</feature>
<feature type="compositionally biased region" description="Basic and acidic residues" evidence="1">
    <location>
        <begin position="585"/>
        <end position="596"/>
    </location>
</feature>
<protein>
    <submittedName>
        <fullName evidence="2">Uncharacterized protein</fullName>
    </submittedName>
</protein>
<dbReference type="OrthoDB" id="1975139at2759"/>
<dbReference type="Proteomes" id="UP000886520">
    <property type="component" value="Chromosome 23"/>
</dbReference>
<sequence>MELGLVISSFIDEPLIPFYIANLNMGDASLEAPAFQLLQAKQAADASVGDCTKGNLEEDCVSSVEKEDPSEVLSFKHAADTPVGDVTKSNSEEDYASSVKKEGPSEVLSSAINFQRIEEDEPSSNKDHLQMQVEADQIDVAGVNGKVILYNDNEKSRENLEECEHQIVDSPKEPASVLPLQSSSSISESPIRDDRSIHLTDKSQAISNELKVDSESANGDENLLSKILIDGEKTGGFNVEEKRDGLGGELEKELESMDESYTGSTSPCIVSSIPKGILSTDVSQPFPLLPVSDTVQQQSQSTSKLAGDGEISRSTAKGEVNVGSQNDLDPFRDPSNQEWSDLDFGEATLISTDIEGWHRFDPEEINTAQGDPGDARWEQLLDDGLESIGKHHVITPLQLGLPLAYRESQPELVSPGNPFIEEHERLSNFSEADGLQYIDRLSQEPSPLRLKGGLVDDRAHCDPSSGVATSTEGEKNASKSSAANETKTKSHLLSSSSLDFMEPFEAPSFMSLVDPKSHALFEACMPKYQPKDSGYGHESGEEQWVADFDLVAPSTQEITRSISMPRSGSDSPGQRPGQSVSFTVNREEEPSRKENESPSIHRTISGFLSPKVSPLVQKVVDKVRSTPAAANGVINSVRQAMSPKASGKKSTSGSLLTRCMCW</sequence>
<organism evidence="2 3">
    <name type="scientific">Adiantum capillus-veneris</name>
    <name type="common">Maidenhair fern</name>
    <dbReference type="NCBI Taxonomy" id="13818"/>
    <lineage>
        <taxon>Eukaryota</taxon>
        <taxon>Viridiplantae</taxon>
        <taxon>Streptophyta</taxon>
        <taxon>Embryophyta</taxon>
        <taxon>Tracheophyta</taxon>
        <taxon>Polypodiopsida</taxon>
        <taxon>Polypodiidae</taxon>
        <taxon>Polypodiales</taxon>
        <taxon>Pteridineae</taxon>
        <taxon>Pteridaceae</taxon>
        <taxon>Vittarioideae</taxon>
        <taxon>Adiantum</taxon>
    </lineage>
</organism>
<feature type="region of interest" description="Disordered" evidence="1">
    <location>
        <begin position="560"/>
        <end position="599"/>
    </location>
</feature>
<evidence type="ECO:0000313" key="3">
    <source>
        <dbReference type="Proteomes" id="UP000886520"/>
    </source>
</evidence>